<feature type="domain" description="Smf/DprA SLOG" evidence="2">
    <location>
        <begin position="83"/>
        <end position="291"/>
    </location>
</feature>
<organism evidence="3 4">
    <name type="scientific">Salisediminibacterium beveridgei</name>
    <dbReference type="NCBI Taxonomy" id="632773"/>
    <lineage>
        <taxon>Bacteria</taxon>
        <taxon>Bacillati</taxon>
        <taxon>Bacillota</taxon>
        <taxon>Bacilli</taxon>
        <taxon>Bacillales</taxon>
        <taxon>Bacillaceae</taxon>
        <taxon>Salisediminibacterium</taxon>
    </lineage>
</organism>
<name>A0A1D7QW52_9BACI</name>
<evidence type="ECO:0000313" key="3">
    <source>
        <dbReference type="EMBL" id="AOM83199.1"/>
    </source>
</evidence>
<dbReference type="Pfam" id="PF02481">
    <property type="entry name" value="DNA_processg_A"/>
    <property type="match status" value="1"/>
</dbReference>
<dbReference type="OrthoDB" id="9785707at2"/>
<dbReference type="PANTHER" id="PTHR43022:SF1">
    <property type="entry name" value="PROTEIN SMF"/>
    <property type="match status" value="1"/>
</dbReference>
<dbReference type="RefSeq" id="WP_069365207.1">
    <property type="nucleotide sequence ID" value="NZ_CP012502.1"/>
</dbReference>
<gene>
    <name evidence="3" type="primary">smf</name>
    <name evidence="3" type="ORF">BBEV_1838</name>
</gene>
<dbReference type="STRING" id="632773.BBEV_1838"/>
<dbReference type="GO" id="GO:0009294">
    <property type="term" value="P:DNA-mediated transformation"/>
    <property type="evidence" value="ECO:0007669"/>
    <property type="project" value="InterPro"/>
</dbReference>
<dbReference type="NCBIfam" id="TIGR00732">
    <property type="entry name" value="dprA"/>
    <property type="match status" value="1"/>
</dbReference>
<accession>A0A1D7QW52</accession>
<protein>
    <submittedName>
        <fullName evidence="3">Rossmann fold nucleotide-binding protein Smf</fullName>
    </submittedName>
</protein>
<dbReference type="Gene3D" id="3.40.50.450">
    <property type="match status" value="1"/>
</dbReference>
<proteinExistence type="inferred from homology"/>
<dbReference type="SUPFAM" id="SSF102405">
    <property type="entry name" value="MCP/YpsA-like"/>
    <property type="match status" value="1"/>
</dbReference>
<dbReference type="PATRIC" id="fig|632773.3.peg.1926"/>
<dbReference type="EMBL" id="CP012502">
    <property type="protein sequence ID" value="AOM83199.1"/>
    <property type="molecule type" value="Genomic_DNA"/>
</dbReference>
<dbReference type="PANTHER" id="PTHR43022">
    <property type="entry name" value="PROTEIN SMF"/>
    <property type="match status" value="1"/>
</dbReference>
<reference evidence="3 4" key="1">
    <citation type="submission" date="2015-08" db="EMBL/GenBank/DDBJ databases">
        <title>The complete genome sequence of Bacillus beveridgei MLTeJB.</title>
        <authorList>
            <person name="Hanson T.E."/>
            <person name="Mesa C."/>
            <person name="Basesman S.M."/>
            <person name="Oremland R.S."/>
        </authorList>
    </citation>
    <scope>NUCLEOTIDE SEQUENCE [LARGE SCALE GENOMIC DNA]</scope>
    <source>
        <strain evidence="3 4">MLTeJB</strain>
    </source>
</reference>
<dbReference type="InterPro" id="IPR057666">
    <property type="entry name" value="DrpA_SLOG"/>
</dbReference>
<comment type="similarity">
    <text evidence="1">Belongs to the DprA/Smf family.</text>
</comment>
<dbReference type="AlphaFoldDB" id="A0A1D7QW52"/>
<dbReference type="InterPro" id="IPR003488">
    <property type="entry name" value="DprA"/>
</dbReference>
<dbReference type="Proteomes" id="UP000094463">
    <property type="component" value="Chromosome"/>
</dbReference>
<evidence type="ECO:0000313" key="4">
    <source>
        <dbReference type="Proteomes" id="UP000094463"/>
    </source>
</evidence>
<dbReference type="KEGG" id="bbev:BBEV_1838"/>
<sequence>MQVPKTFRERLIHLHYCLYGASDFLCELLRVDPELTACYQWSTVEWASRFPKRGEKMQNASKALKNVSFKAIKTSLEQQNIDVITVEDELYPKLLKEVYDPPLCLYTKGNHALLAKPSFLGVVGTRWPSPYASKAVDFILGPVCIEDIVIVSGMAEGVDTLAHQKAMSMNAPTIAVTAFGFDHLYPSKLRNLYEKLQSEQLVISEYPPYMKAEKWHFPKRNRIISGLCQAVLVVEAKKRSGSLITADCAMNESRDVMAIPGPLDNPSSEGANRLIQQGAKCILTGEDILLEYPDQLTFKKKNKEVSNH</sequence>
<evidence type="ECO:0000256" key="1">
    <source>
        <dbReference type="ARBA" id="ARBA00006525"/>
    </source>
</evidence>
<evidence type="ECO:0000259" key="2">
    <source>
        <dbReference type="Pfam" id="PF02481"/>
    </source>
</evidence>
<keyword evidence="4" id="KW-1185">Reference proteome</keyword>